<organism evidence="1 2">
    <name type="scientific">Agromyces albus</name>
    <dbReference type="NCBI Taxonomy" id="205332"/>
    <lineage>
        <taxon>Bacteria</taxon>
        <taxon>Bacillati</taxon>
        <taxon>Actinomycetota</taxon>
        <taxon>Actinomycetes</taxon>
        <taxon>Micrococcales</taxon>
        <taxon>Microbacteriaceae</taxon>
        <taxon>Agromyces</taxon>
    </lineage>
</organism>
<reference evidence="1 2" key="1">
    <citation type="submission" date="2019-01" db="EMBL/GenBank/DDBJ databases">
        <title>Agromyces.</title>
        <authorList>
            <person name="Li J."/>
        </authorList>
    </citation>
    <scope>NUCLEOTIDE SEQUENCE [LARGE SCALE GENOMIC DNA]</scope>
    <source>
        <strain evidence="1 2">DSM 15934</strain>
    </source>
</reference>
<keyword evidence="2" id="KW-1185">Reference proteome</keyword>
<evidence type="ECO:0000313" key="2">
    <source>
        <dbReference type="Proteomes" id="UP000293865"/>
    </source>
</evidence>
<proteinExistence type="predicted"/>
<protein>
    <recommendedName>
        <fullName evidence="3">WXG100 family type VII secretion target</fullName>
    </recommendedName>
</protein>
<name>A0A4Q2KQV8_9MICO</name>
<accession>A0A4Q2KQV8</accession>
<dbReference type="EMBL" id="SDPN01000094">
    <property type="protein sequence ID" value="RXZ66820.1"/>
    <property type="molecule type" value="Genomic_DNA"/>
</dbReference>
<evidence type="ECO:0008006" key="3">
    <source>
        <dbReference type="Google" id="ProtNLM"/>
    </source>
</evidence>
<evidence type="ECO:0000313" key="1">
    <source>
        <dbReference type="EMBL" id="RXZ66820.1"/>
    </source>
</evidence>
<dbReference type="RefSeq" id="WP_129522675.1">
    <property type="nucleotide sequence ID" value="NZ_SDPN01000094.1"/>
</dbReference>
<dbReference type="Proteomes" id="UP000293865">
    <property type="component" value="Unassembled WGS sequence"/>
</dbReference>
<gene>
    <name evidence="1" type="ORF">ESP51_20340</name>
</gene>
<dbReference type="OrthoDB" id="5007890at2"/>
<sequence>MSDSDFDSVIAALTGNAATPERIDAAERHLVMLRSLLGDVRDRRASLVPRGADGWRSTAADRYVERLDELRAVLEAVMVSLVTAEAQLAEGIRGLRSELEARETAVRAELERAQAGSTEGVTAWTTR</sequence>
<dbReference type="AlphaFoldDB" id="A0A4Q2KQV8"/>
<comment type="caution">
    <text evidence="1">The sequence shown here is derived from an EMBL/GenBank/DDBJ whole genome shotgun (WGS) entry which is preliminary data.</text>
</comment>